<evidence type="ECO:0000256" key="3">
    <source>
        <dbReference type="ARBA" id="ARBA00022729"/>
    </source>
</evidence>
<name>A0A5J5ALQ4_9ASTE</name>
<keyword evidence="3 7" id="KW-0732">Signal</keyword>
<proteinExistence type="inferred from homology"/>
<evidence type="ECO:0000256" key="2">
    <source>
        <dbReference type="ARBA" id="ARBA00022525"/>
    </source>
</evidence>
<keyword evidence="6" id="KW-0812">Transmembrane</keyword>
<reference evidence="9 10" key="1">
    <citation type="submission" date="2019-09" db="EMBL/GenBank/DDBJ databases">
        <title>A chromosome-level genome assembly of the Chinese tupelo Nyssa sinensis.</title>
        <authorList>
            <person name="Yang X."/>
            <person name="Kang M."/>
            <person name="Yang Y."/>
            <person name="Xiong H."/>
            <person name="Wang M."/>
            <person name="Zhang Z."/>
            <person name="Wang Z."/>
            <person name="Wu H."/>
            <person name="Ma T."/>
            <person name="Liu J."/>
            <person name="Xi Z."/>
        </authorList>
    </citation>
    <scope>NUCLEOTIDE SEQUENCE [LARGE SCALE GENOMIC DNA]</scope>
    <source>
        <strain evidence="9">J267</strain>
        <tissue evidence="9">Leaf</tissue>
    </source>
</reference>
<dbReference type="InterPro" id="IPR050581">
    <property type="entry name" value="CRR_secretory_protein"/>
</dbReference>
<feature type="signal peptide" evidence="7">
    <location>
        <begin position="1"/>
        <end position="19"/>
    </location>
</feature>
<accession>A0A5J5ALQ4</accession>
<dbReference type="EMBL" id="CM018043">
    <property type="protein sequence ID" value="KAA8530586.1"/>
    <property type="molecule type" value="Genomic_DNA"/>
</dbReference>
<dbReference type="Gene3D" id="3.30.430.20">
    <property type="entry name" value="Gnk2 domain, C-X8-C-X2-C motif"/>
    <property type="match status" value="2"/>
</dbReference>
<comment type="subcellular location">
    <subcellularLocation>
        <location evidence="1">Secreted</location>
    </subcellularLocation>
</comment>
<evidence type="ECO:0000259" key="8">
    <source>
        <dbReference type="PROSITE" id="PS51473"/>
    </source>
</evidence>
<feature type="transmembrane region" description="Helical" evidence="6">
    <location>
        <begin position="276"/>
        <end position="296"/>
    </location>
</feature>
<feature type="chain" id="PRO_5023815387" description="Gnk2-homologous domain-containing protein" evidence="7">
    <location>
        <begin position="20"/>
        <end position="395"/>
    </location>
</feature>
<feature type="domain" description="Gnk2-homologous" evidence="8">
    <location>
        <begin position="135"/>
        <end position="239"/>
    </location>
</feature>
<evidence type="ECO:0000313" key="9">
    <source>
        <dbReference type="EMBL" id="KAA8530586.1"/>
    </source>
</evidence>
<dbReference type="Pfam" id="PF01657">
    <property type="entry name" value="Stress-antifung"/>
    <property type="match status" value="2"/>
</dbReference>
<dbReference type="GO" id="GO:0005576">
    <property type="term" value="C:extracellular region"/>
    <property type="evidence" value="ECO:0007669"/>
    <property type="project" value="UniProtKB-SubCell"/>
</dbReference>
<keyword evidence="4" id="KW-0677">Repeat</keyword>
<evidence type="ECO:0000256" key="5">
    <source>
        <dbReference type="ARBA" id="ARBA00038515"/>
    </source>
</evidence>
<protein>
    <recommendedName>
        <fullName evidence="8">Gnk2-homologous domain-containing protein</fullName>
    </recommendedName>
</protein>
<evidence type="ECO:0000256" key="4">
    <source>
        <dbReference type="ARBA" id="ARBA00022737"/>
    </source>
</evidence>
<sequence>MLFRFLCSFFFFYANVVLSTVYESNELRNVACDSTFNYTSNSTFSTNLVQALYTLQNSIATTGFSTTTAGNLIEPVTALALCRGGISPTSCQSCMDTALSGIRSQCPNQRTAQIWYDLCMVRYSGTNFIGKPNNNMAFGLQGFSIDAPDPDSYGQRVEYLMHNLSSTAASTDERYAVGRTPLLNLTVYGYVDCTRDVSSDDCSTCLLAAMDVITACCLTKSFGWILTPTCNFQFNKDPVHLDWTDAPLVKFETEAVAPTVMQIPPPAGGNGMAIKFLLGGAVVTVILVFGVLWAVITKARNRGKVTTDSSENGDENAEEMMKKEGIGMRPFLYDLDQLVVATNQFSPSHRLGRPGYHGGRDCQVELNADGAASKQDENKCFSVNSITTSLAANGR</sequence>
<comment type="similarity">
    <text evidence="5">Belongs to the cysteine-rich repeat secretory protein family.</text>
</comment>
<organism evidence="9 10">
    <name type="scientific">Nyssa sinensis</name>
    <dbReference type="NCBI Taxonomy" id="561372"/>
    <lineage>
        <taxon>Eukaryota</taxon>
        <taxon>Viridiplantae</taxon>
        <taxon>Streptophyta</taxon>
        <taxon>Embryophyta</taxon>
        <taxon>Tracheophyta</taxon>
        <taxon>Spermatophyta</taxon>
        <taxon>Magnoliopsida</taxon>
        <taxon>eudicotyledons</taxon>
        <taxon>Gunneridae</taxon>
        <taxon>Pentapetalae</taxon>
        <taxon>asterids</taxon>
        <taxon>Cornales</taxon>
        <taxon>Nyssaceae</taxon>
        <taxon>Nyssa</taxon>
    </lineage>
</organism>
<evidence type="ECO:0000256" key="1">
    <source>
        <dbReference type="ARBA" id="ARBA00004613"/>
    </source>
</evidence>
<dbReference type="PANTHER" id="PTHR32411:SF43">
    <property type="entry name" value="CYSTEINE-RICH REPEAT SECRETORY PROTEIN 38"/>
    <property type="match status" value="1"/>
</dbReference>
<evidence type="ECO:0000256" key="6">
    <source>
        <dbReference type="SAM" id="Phobius"/>
    </source>
</evidence>
<dbReference type="InterPro" id="IPR002902">
    <property type="entry name" value="GNK2"/>
</dbReference>
<dbReference type="Proteomes" id="UP000325577">
    <property type="component" value="Linkage Group LG2"/>
</dbReference>
<keyword evidence="2" id="KW-0964">Secreted</keyword>
<evidence type="ECO:0000256" key="7">
    <source>
        <dbReference type="SAM" id="SignalP"/>
    </source>
</evidence>
<dbReference type="InterPro" id="IPR038408">
    <property type="entry name" value="GNK2_sf"/>
</dbReference>
<dbReference type="CDD" id="cd23509">
    <property type="entry name" value="Gnk2-like"/>
    <property type="match status" value="2"/>
</dbReference>
<dbReference type="OrthoDB" id="1703116at2759"/>
<gene>
    <name evidence="9" type="ORF">F0562_005295</name>
</gene>
<evidence type="ECO:0000313" key="10">
    <source>
        <dbReference type="Proteomes" id="UP000325577"/>
    </source>
</evidence>
<feature type="domain" description="Gnk2-homologous" evidence="8">
    <location>
        <begin position="26"/>
        <end position="128"/>
    </location>
</feature>
<dbReference type="PROSITE" id="PS51473">
    <property type="entry name" value="GNK2"/>
    <property type="match status" value="2"/>
</dbReference>
<keyword evidence="6" id="KW-1133">Transmembrane helix</keyword>
<keyword evidence="10" id="KW-1185">Reference proteome</keyword>
<dbReference type="PANTHER" id="PTHR32411">
    <property type="entry name" value="CYSTEINE-RICH REPEAT SECRETORY PROTEIN 38-RELATED"/>
    <property type="match status" value="1"/>
</dbReference>
<dbReference type="AlphaFoldDB" id="A0A5J5ALQ4"/>
<keyword evidence="6" id="KW-0472">Membrane</keyword>